<dbReference type="EMBL" id="CP106878">
    <property type="protein sequence ID" value="WAA09148.1"/>
    <property type="molecule type" value="Genomic_DNA"/>
</dbReference>
<dbReference type="InterPro" id="IPR050624">
    <property type="entry name" value="HTH-type_Tx_Regulator"/>
</dbReference>
<dbReference type="AlphaFoldDB" id="A0A9E8LT56"/>
<organism evidence="5 6">
    <name type="scientific">Fervidibacillus albus</name>
    <dbReference type="NCBI Taxonomy" id="2980026"/>
    <lineage>
        <taxon>Bacteria</taxon>
        <taxon>Bacillati</taxon>
        <taxon>Bacillota</taxon>
        <taxon>Bacilli</taxon>
        <taxon>Bacillales</taxon>
        <taxon>Bacillaceae</taxon>
        <taxon>Fervidibacillus</taxon>
    </lineage>
</organism>
<evidence type="ECO:0000259" key="4">
    <source>
        <dbReference type="PROSITE" id="PS50977"/>
    </source>
</evidence>
<feature type="DNA-binding region" description="H-T-H motif" evidence="3">
    <location>
        <begin position="34"/>
        <end position="53"/>
    </location>
</feature>
<dbReference type="RefSeq" id="WP_275416933.1">
    <property type="nucleotide sequence ID" value="NZ_CP106878.1"/>
</dbReference>
<proteinExistence type="predicted"/>
<feature type="domain" description="HTH tetR-type" evidence="4">
    <location>
        <begin position="11"/>
        <end position="71"/>
    </location>
</feature>
<dbReference type="Pfam" id="PF14278">
    <property type="entry name" value="TetR_C_8"/>
    <property type="match status" value="1"/>
</dbReference>
<evidence type="ECO:0000256" key="1">
    <source>
        <dbReference type="ARBA" id="ARBA00022491"/>
    </source>
</evidence>
<gene>
    <name evidence="5" type="ORF">OE104_11200</name>
</gene>
<name>A0A9E8LT56_9BACI</name>
<dbReference type="PROSITE" id="PS50977">
    <property type="entry name" value="HTH_TETR_2"/>
    <property type="match status" value="1"/>
</dbReference>
<keyword evidence="2 3" id="KW-0238">DNA-binding</keyword>
<sequence length="182" mass="21673">MKRLNNNSANKMVRECIFTSLMILMKKKEYQDITITDITNKAGVSRMAYYRNYSSKENIITDYLDELFEKYLEEISNYKHIDAYVFAYKFFEYFRQHRELIENLNKANLSVLILNKFDGYLLSIFEKILYNDGPKSSSKYAIQFLAGGLYKVLIEWVESGLKENDEEMAIIIKERVENITWR</sequence>
<dbReference type="Proteomes" id="UP001164718">
    <property type="component" value="Chromosome"/>
</dbReference>
<dbReference type="SUPFAM" id="SSF46689">
    <property type="entry name" value="Homeodomain-like"/>
    <property type="match status" value="1"/>
</dbReference>
<protein>
    <submittedName>
        <fullName evidence="5">TetR/AcrR family transcriptional regulator</fullName>
    </submittedName>
</protein>
<keyword evidence="6" id="KW-1185">Reference proteome</keyword>
<dbReference type="InterPro" id="IPR039532">
    <property type="entry name" value="TetR_C_Firmicutes"/>
</dbReference>
<dbReference type="GO" id="GO:0003677">
    <property type="term" value="F:DNA binding"/>
    <property type="evidence" value="ECO:0007669"/>
    <property type="project" value="UniProtKB-UniRule"/>
</dbReference>
<dbReference type="KEGG" id="faf:OE104_11200"/>
<evidence type="ECO:0000313" key="6">
    <source>
        <dbReference type="Proteomes" id="UP001164718"/>
    </source>
</evidence>
<reference evidence="5" key="1">
    <citation type="submission" date="2022-09" db="EMBL/GenBank/DDBJ databases">
        <title>Complete Genomes of Fervidibacillus albus and Fervidibacillus halotolerans isolated from tidal flat sediments.</title>
        <authorList>
            <person name="Kwon K.K."/>
            <person name="Yang S.-H."/>
            <person name="Park M.J."/>
            <person name="Oh H.-M."/>
        </authorList>
    </citation>
    <scope>NUCLEOTIDE SEQUENCE</scope>
    <source>
        <strain evidence="5">MEBiC13591</strain>
    </source>
</reference>
<dbReference type="Gene3D" id="1.10.357.10">
    <property type="entry name" value="Tetracycline Repressor, domain 2"/>
    <property type="match status" value="1"/>
</dbReference>
<dbReference type="PANTHER" id="PTHR43479:SF11">
    <property type="entry name" value="ACREF_ENVCD OPERON REPRESSOR-RELATED"/>
    <property type="match status" value="1"/>
</dbReference>
<dbReference type="PANTHER" id="PTHR43479">
    <property type="entry name" value="ACREF/ENVCD OPERON REPRESSOR-RELATED"/>
    <property type="match status" value="1"/>
</dbReference>
<dbReference type="InterPro" id="IPR001647">
    <property type="entry name" value="HTH_TetR"/>
</dbReference>
<evidence type="ECO:0000256" key="3">
    <source>
        <dbReference type="PROSITE-ProRule" id="PRU00335"/>
    </source>
</evidence>
<evidence type="ECO:0000256" key="2">
    <source>
        <dbReference type="ARBA" id="ARBA00023125"/>
    </source>
</evidence>
<evidence type="ECO:0000313" key="5">
    <source>
        <dbReference type="EMBL" id="WAA09148.1"/>
    </source>
</evidence>
<keyword evidence="1" id="KW-0678">Repressor</keyword>
<accession>A0A9E8LT56</accession>
<dbReference type="InterPro" id="IPR009057">
    <property type="entry name" value="Homeodomain-like_sf"/>
</dbReference>